<accession>A0A7C5YEQ4</accession>
<dbReference type="AlphaFoldDB" id="A0A7C5YEQ4"/>
<comment type="caution">
    <text evidence="2">The sequence shown here is derived from an EMBL/GenBank/DDBJ whole genome shotgun (WGS) entry which is preliminary data.</text>
</comment>
<dbReference type="PANTHER" id="PTHR35610:SF3">
    <property type="entry name" value="PROTEASOME ASSEMBLY CHAPERONE FAMILY PROTEIN"/>
    <property type="match status" value="1"/>
</dbReference>
<evidence type="ECO:0000313" key="2">
    <source>
        <dbReference type="EMBL" id="HHR40261.1"/>
    </source>
</evidence>
<dbReference type="Pfam" id="PF09754">
    <property type="entry name" value="PAC2"/>
    <property type="match status" value="1"/>
</dbReference>
<name>A0A7C5YEQ4_CALS0</name>
<evidence type="ECO:0000256" key="1">
    <source>
        <dbReference type="SAM" id="Coils"/>
    </source>
</evidence>
<dbReference type="InterPro" id="IPR019151">
    <property type="entry name" value="Proteasome_assmbl_chaperone_2"/>
</dbReference>
<dbReference type="SUPFAM" id="SSF159659">
    <property type="entry name" value="Cgl1923-like"/>
    <property type="match status" value="1"/>
</dbReference>
<sequence>MSRLKLSDRPGLQRPLTVLGFGGWADAGNVSTLSLAYLKEAEDAVRLGFIDVGDLIDHTNHRPFVTIEGGFIKELEMPSFEIYYTAKRTPELILVKGYELSFGWSEFTNALFELMDSFGSKTIVTIGGLVDNTPHTKPVRLSFLTSSQRLYAKCMAHGLRPSNYSGPASMHSYIIKNSGMRGYEALSIWGHVPSYLNIPNPRVVLAVLEKLSTIIEAPLNLNRLYVESAIFESRVNSLVEGDERLKEIIKQLEKEYEEEEDKLSFTD</sequence>
<keyword evidence="1" id="KW-0175">Coiled coil</keyword>
<gene>
    <name evidence="2" type="ORF">ENM42_00360</name>
</gene>
<protein>
    <submittedName>
        <fullName evidence="2">PAC2 family protein</fullName>
    </submittedName>
</protein>
<dbReference type="InterPro" id="IPR038389">
    <property type="entry name" value="PSMG2_sf"/>
</dbReference>
<dbReference type="Gene3D" id="3.40.50.10900">
    <property type="entry name" value="PAC-like subunit"/>
    <property type="match status" value="1"/>
</dbReference>
<feature type="coiled-coil region" evidence="1">
    <location>
        <begin position="235"/>
        <end position="262"/>
    </location>
</feature>
<dbReference type="EMBL" id="DRXS01000023">
    <property type="protein sequence ID" value="HHR40261.1"/>
    <property type="molecule type" value="Genomic_DNA"/>
</dbReference>
<proteinExistence type="predicted"/>
<reference evidence="2" key="1">
    <citation type="journal article" date="2020" name="mSystems">
        <title>Genome- and Community-Level Interaction Insights into Carbon Utilization and Element Cycling Functions of Hydrothermarchaeota in Hydrothermal Sediment.</title>
        <authorList>
            <person name="Zhou Z."/>
            <person name="Liu Y."/>
            <person name="Xu W."/>
            <person name="Pan J."/>
            <person name="Luo Z.H."/>
            <person name="Li M."/>
        </authorList>
    </citation>
    <scope>NUCLEOTIDE SEQUENCE [LARGE SCALE GENOMIC DNA]</scope>
    <source>
        <strain evidence="2">SpSt-1084</strain>
    </source>
</reference>
<organism evidence="2">
    <name type="scientific">Caldiarchaeum subterraneum</name>
    <dbReference type="NCBI Taxonomy" id="311458"/>
    <lineage>
        <taxon>Archaea</taxon>
        <taxon>Nitrososphaerota</taxon>
        <taxon>Candidatus Caldarchaeales</taxon>
        <taxon>Candidatus Caldarchaeaceae</taxon>
        <taxon>Candidatus Caldarchaeum</taxon>
    </lineage>
</organism>
<dbReference type="PANTHER" id="PTHR35610">
    <property type="entry name" value="3-ISOPROPYLMALATE DEHYDRATASE-RELATED"/>
    <property type="match status" value="1"/>
</dbReference>